<dbReference type="AlphaFoldDB" id="A0A0M8MGR0"/>
<comment type="caution">
    <text evidence="1">The sequence shown here is derived from an EMBL/GenBank/DDBJ whole genome shotgun (WGS) entry which is preliminary data.</text>
</comment>
<sequence length="414" mass="46714">MSTIFKILRWPLFVIVANALGVQVAAQPPEIRLYPRQLSGNGEWLYYQEFHNGADSAIVKSMYMPDRLAFQSGLLDRFIGNKHFVSLSDKNIVTLVDLSTKECKKLYSVKKMGACTDNRLAVLQESHDHSLELNLYDTKLKLLKKIPFVSDFTIFEKEGLLFTHGPAGSTIGLYNLKSGKYNVIIAHSHGIIRQPCIAASGRAVAFYSYSENDKSLQAVHYDIPKHRVSYFKPFNSDTFLVASQSAPLKIADDGSRVFLTVRQQAVGYVPATQAEIWNASDKYIHPLKVAVDGWKNVDKVMFWEPITNRVGDISNNSLPFARIISGGNYAILCNPEVYEPQYQYESNCDYYLKDIETGTIRLWIQDGAAGLGQFTESPDKSLLGYFYKGAWYIYDIKVDIPIKLTPSRQSKLTP</sequence>
<dbReference type="EMBL" id="LIYD01000005">
    <property type="protein sequence ID" value="KOS05427.1"/>
    <property type="molecule type" value="Genomic_DNA"/>
</dbReference>
<name>A0A0M8MGR0_9FLAO</name>
<evidence type="ECO:0000313" key="2">
    <source>
        <dbReference type="Proteomes" id="UP000037755"/>
    </source>
</evidence>
<dbReference type="Proteomes" id="UP000037755">
    <property type="component" value="Unassembled WGS sequence"/>
</dbReference>
<keyword evidence="2" id="KW-1185">Reference proteome</keyword>
<proteinExistence type="predicted"/>
<dbReference type="InterPro" id="IPR011044">
    <property type="entry name" value="Quino_amine_DH_bsu"/>
</dbReference>
<dbReference type="SUPFAM" id="SSF50969">
    <property type="entry name" value="YVTN repeat-like/Quinoprotein amine dehydrogenase"/>
    <property type="match status" value="1"/>
</dbReference>
<dbReference type="STRING" id="1202724.AM493_04825"/>
<organism evidence="1 2">
    <name type="scientific">Flavobacterium akiainvivens</name>
    <dbReference type="NCBI Taxonomy" id="1202724"/>
    <lineage>
        <taxon>Bacteria</taxon>
        <taxon>Pseudomonadati</taxon>
        <taxon>Bacteroidota</taxon>
        <taxon>Flavobacteriia</taxon>
        <taxon>Flavobacteriales</taxon>
        <taxon>Flavobacteriaceae</taxon>
        <taxon>Flavobacterium</taxon>
    </lineage>
</organism>
<dbReference type="RefSeq" id="WP_054406616.1">
    <property type="nucleotide sequence ID" value="NZ_FOYA01000029.1"/>
</dbReference>
<reference evidence="1 2" key="1">
    <citation type="submission" date="2015-08" db="EMBL/GenBank/DDBJ databases">
        <title>Whole genome sequence of Flavobacterium akiainvivens IK-1T, from decaying Wikstroemia oahuensis, an endemic Hawaiian shrub.</title>
        <authorList>
            <person name="Wan X."/>
            <person name="Hou S."/>
            <person name="Saito J."/>
            <person name="Donachie S."/>
        </authorList>
    </citation>
    <scope>NUCLEOTIDE SEQUENCE [LARGE SCALE GENOMIC DNA]</scope>
    <source>
        <strain evidence="1 2">IK-1</strain>
    </source>
</reference>
<evidence type="ECO:0000313" key="1">
    <source>
        <dbReference type="EMBL" id="KOS05427.1"/>
    </source>
</evidence>
<dbReference type="OrthoDB" id="9812921at2"/>
<accession>A0A0M8MGR0</accession>
<dbReference type="PATRIC" id="fig|1202724.3.peg.999"/>
<gene>
    <name evidence="1" type="ORF">AM493_04825</name>
</gene>
<protein>
    <submittedName>
        <fullName evidence="1">Uncharacterized protein</fullName>
    </submittedName>
</protein>